<sequence>MLLSDKKVLLIGGKGGVGKTTVSSALAVLAARHGKKVLLVSTDPAHSLADVFDQQIGDHKTVVRENLTALEIDPDHEVKAHIERVSSQMKRFTNPDLFPEIERQMRLTQQSPGAQEAALLERICAVIDEAEKDYDLLIFDTAPTGHTLRLLTLPEAMAAWTQGMLRSQKRSENLDSVLDHLSPKAGKDINNPMSDPKDNASDGMTDRTRAITEQLLNRQRLFQRTRRLLQDENYTSIFFVLTPERLPIQETDRALQSLTTEKLPVGGVIINRILPEQADGSFLAKRRTQEKSYLEDIAKRFNAWPSYSLYLLEEDIQGVAALEAFADNLEQAGFSS</sequence>
<gene>
    <name evidence="6" type="ORF">JHC10_02605</name>
    <name evidence="7" type="ORF">JHC11_07645</name>
</gene>
<dbReference type="AlphaFoldDB" id="A0A8I1G946"/>
<dbReference type="EC" id="7.3.2.7" evidence="3"/>
<dbReference type="PANTHER" id="PTHR10803:SF3">
    <property type="entry name" value="ATPASE GET3"/>
    <property type="match status" value="1"/>
</dbReference>
<dbReference type="Pfam" id="PF02374">
    <property type="entry name" value="ArsA_ATPase"/>
    <property type="match status" value="1"/>
</dbReference>
<name>A0A8I1G946_9GAMM</name>
<dbReference type="EMBL" id="JAEMOS010000007">
    <property type="protein sequence ID" value="MBJ7265830.1"/>
    <property type="molecule type" value="Genomic_DNA"/>
</dbReference>
<keyword evidence="9" id="KW-1185">Reference proteome</keyword>
<comment type="similarity">
    <text evidence="1">Belongs to the arsA ATPase family.</text>
</comment>
<dbReference type="PANTHER" id="PTHR10803">
    <property type="entry name" value="ARSENICAL PUMP-DRIVING ATPASE ARSENITE-TRANSLOCATING ATPASE"/>
    <property type="match status" value="1"/>
</dbReference>
<dbReference type="Gene3D" id="3.40.50.300">
    <property type="entry name" value="P-loop containing nucleotide triphosphate hydrolases"/>
    <property type="match status" value="1"/>
</dbReference>
<dbReference type="InterPro" id="IPR027417">
    <property type="entry name" value="P-loop_NTPase"/>
</dbReference>
<proteinExistence type="inferred from homology"/>
<comment type="caution">
    <text evidence="7">The sequence shown here is derived from an EMBL/GenBank/DDBJ whole genome shotgun (WGS) entry which is preliminary data.</text>
</comment>
<evidence type="ECO:0000256" key="2">
    <source>
        <dbReference type="ARBA" id="ARBA00052296"/>
    </source>
</evidence>
<dbReference type="GO" id="GO:0016887">
    <property type="term" value="F:ATP hydrolysis activity"/>
    <property type="evidence" value="ECO:0007669"/>
    <property type="project" value="InterPro"/>
</dbReference>
<dbReference type="SUPFAM" id="SSF52540">
    <property type="entry name" value="P-loop containing nucleoside triphosphate hydrolases"/>
    <property type="match status" value="1"/>
</dbReference>
<dbReference type="InterPro" id="IPR025723">
    <property type="entry name" value="ArsA/GET3_ATPase-like"/>
</dbReference>
<evidence type="ECO:0000313" key="6">
    <source>
        <dbReference type="EMBL" id="MBJ7265830.1"/>
    </source>
</evidence>
<evidence type="ECO:0000256" key="3">
    <source>
        <dbReference type="ARBA" id="ARBA00066752"/>
    </source>
</evidence>
<dbReference type="InterPro" id="IPR016300">
    <property type="entry name" value="ATPase_ArsA/GET3"/>
</dbReference>
<dbReference type="CDD" id="cd02035">
    <property type="entry name" value="ArsA"/>
    <property type="match status" value="1"/>
</dbReference>
<dbReference type="EMBL" id="JAEMOP010000002">
    <property type="protein sequence ID" value="MBJ7315865.1"/>
    <property type="molecule type" value="Genomic_DNA"/>
</dbReference>
<dbReference type="GO" id="GO:0005524">
    <property type="term" value="F:ATP binding"/>
    <property type="evidence" value="ECO:0007669"/>
    <property type="project" value="InterPro"/>
</dbReference>
<feature type="domain" description="AAA+ ATPase" evidence="5">
    <location>
        <begin position="5"/>
        <end position="298"/>
    </location>
</feature>
<protein>
    <recommendedName>
        <fullName evidence="3">arsenite-transporting ATPase</fullName>
        <ecNumber evidence="3">7.3.2.7</ecNumber>
    </recommendedName>
</protein>
<dbReference type="RefSeq" id="WP_199493726.1">
    <property type="nucleotide sequence ID" value="NZ_CP081832.1"/>
</dbReference>
<evidence type="ECO:0000313" key="8">
    <source>
        <dbReference type="Proteomes" id="UP000621390"/>
    </source>
</evidence>
<dbReference type="GeneID" id="78252166"/>
<reference evidence="7 9" key="1">
    <citation type="submission" date="2020-09" db="EMBL/GenBank/DDBJ databases">
        <title>Draft Genomes of Bacterial Isolates from North Pond Shallow Sediments.</title>
        <authorList>
            <person name="Kiel Reese B."/>
            <person name="Mullis M."/>
            <person name="Weisend R.E."/>
        </authorList>
    </citation>
    <scope>NUCLEOTIDE SEQUENCE</scope>
    <source>
        <strain evidence="7">KJE-2</strain>
        <strain evidence="6 9">KJE-3</strain>
    </source>
</reference>
<dbReference type="SMART" id="SM00382">
    <property type="entry name" value="AAA"/>
    <property type="match status" value="1"/>
</dbReference>
<accession>A0A8I1G946</accession>
<organism evidence="7 8">
    <name type="scientific">Idiomarina abyssalis</name>
    <dbReference type="NCBI Taxonomy" id="86102"/>
    <lineage>
        <taxon>Bacteria</taxon>
        <taxon>Pseudomonadati</taxon>
        <taxon>Pseudomonadota</taxon>
        <taxon>Gammaproteobacteria</taxon>
        <taxon>Alteromonadales</taxon>
        <taxon>Idiomarinaceae</taxon>
        <taxon>Idiomarina</taxon>
    </lineage>
</organism>
<evidence type="ECO:0000259" key="5">
    <source>
        <dbReference type="SMART" id="SM00382"/>
    </source>
</evidence>
<feature type="compositionally biased region" description="Basic and acidic residues" evidence="4">
    <location>
        <begin position="195"/>
        <end position="204"/>
    </location>
</feature>
<dbReference type="NCBIfam" id="TIGR00345">
    <property type="entry name" value="GET3_arsA_TRC40"/>
    <property type="match status" value="1"/>
</dbReference>
<dbReference type="GO" id="GO:0015446">
    <property type="term" value="F:ATPase-coupled arsenite transmembrane transporter activity"/>
    <property type="evidence" value="ECO:0007669"/>
    <property type="project" value="UniProtKB-EC"/>
</dbReference>
<dbReference type="Proteomes" id="UP000655994">
    <property type="component" value="Unassembled WGS sequence"/>
</dbReference>
<evidence type="ECO:0000256" key="4">
    <source>
        <dbReference type="SAM" id="MobiDB-lite"/>
    </source>
</evidence>
<dbReference type="Proteomes" id="UP000621390">
    <property type="component" value="Unassembled WGS sequence"/>
</dbReference>
<evidence type="ECO:0000256" key="1">
    <source>
        <dbReference type="ARBA" id="ARBA00011040"/>
    </source>
</evidence>
<evidence type="ECO:0000313" key="7">
    <source>
        <dbReference type="EMBL" id="MBJ7315865.1"/>
    </source>
</evidence>
<comment type="catalytic activity">
    <reaction evidence="2">
        <text>arsenite(in) + ATP + H2O = arsenite(out) + ADP + phosphate + H(+)</text>
        <dbReference type="Rhea" id="RHEA:11348"/>
        <dbReference type="ChEBI" id="CHEBI:15377"/>
        <dbReference type="ChEBI" id="CHEBI:15378"/>
        <dbReference type="ChEBI" id="CHEBI:29242"/>
        <dbReference type="ChEBI" id="CHEBI:30616"/>
        <dbReference type="ChEBI" id="CHEBI:43474"/>
        <dbReference type="ChEBI" id="CHEBI:456216"/>
        <dbReference type="EC" id="7.3.2.7"/>
    </reaction>
</comment>
<dbReference type="InterPro" id="IPR003593">
    <property type="entry name" value="AAA+_ATPase"/>
</dbReference>
<feature type="region of interest" description="Disordered" evidence="4">
    <location>
        <begin position="183"/>
        <end position="204"/>
    </location>
</feature>
<evidence type="ECO:0000313" key="9">
    <source>
        <dbReference type="Proteomes" id="UP000655994"/>
    </source>
</evidence>